<accession>A0A3F2XZN1</accession>
<keyword evidence="11" id="KW-1185">Reference proteome</keyword>
<evidence type="ECO:0000256" key="2">
    <source>
        <dbReference type="ARBA" id="ARBA00004123"/>
    </source>
</evidence>
<dbReference type="Pfam" id="PF12753">
    <property type="entry name" value="Nro1"/>
    <property type="match status" value="1"/>
</dbReference>
<reference evidence="10 11" key="1">
    <citation type="submission" date="2019-07" db="EMBL/GenBank/DDBJ databases">
        <authorList>
            <person name="Friedrich A."/>
            <person name="Schacherer J."/>
        </authorList>
    </citation>
    <scope>NUCLEOTIDE SEQUENCE [LARGE SCALE GENOMIC DNA]</scope>
</reference>
<evidence type="ECO:0000256" key="6">
    <source>
        <dbReference type="ARBA" id="ARBA00023015"/>
    </source>
</evidence>
<evidence type="ECO:0000256" key="3">
    <source>
        <dbReference type="ARBA" id="ARBA00007273"/>
    </source>
</evidence>
<dbReference type="GO" id="GO:0006417">
    <property type="term" value="P:regulation of translation"/>
    <property type="evidence" value="ECO:0007669"/>
    <property type="project" value="UniProtKB-KW"/>
</dbReference>
<name>A0A3F2XZN1_DEKBR</name>
<sequence length="429" mass="48634">MGKRQLGIGRNLRKRQKTEVASKAEKKQANGLKESAEKDTEEYITVPLDEEADAEDPTSQLRALWKTWLDSDRESELLLNGIVNECDRLVRLADKVSKTRKDQTIELESDVYAIFGMALAELAKFHTEDTTAGSTVKDYFDNAVERIELGEARKPENGIIRLAHASVDLSRIPLEYISKMDLDSKAKAFPNIEKLLDKALEEYSSGYRLVKKDKEQEKAFRQKWVLEIFDSLDDLIDIVKSFGEDHNEQIDSDDEESLEKAEAGANGKTIVKKEHPLYQLIEQVEEDGNKYSSFFEKQLLNFLKEVSVAKKATAGGEELKQGAESKLGLWLLAKAAELQFEGEDKAHDEGIKILRKAIEHLEKSWNEEIPSTWVDLAEAKISLGNLYDEKGEEQDKLYEEAAKYLRKANNATHGKYQEILDSLVDGKSD</sequence>
<evidence type="ECO:0000256" key="5">
    <source>
        <dbReference type="ARBA" id="ARBA00022845"/>
    </source>
</evidence>
<evidence type="ECO:0000313" key="11">
    <source>
        <dbReference type="Proteomes" id="UP000478008"/>
    </source>
</evidence>
<dbReference type="GO" id="GO:2000640">
    <property type="term" value="P:positive regulation of SREBP signaling pathway"/>
    <property type="evidence" value="ECO:0007669"/>
    <property type="project" value="TreeGrafter"/>
</dbReference>
<feature type="region of interest" description="Disordered" evidence="9">
    <location>
        <begin position="1"/>
        <end position="56"/>
    </location>
</feature>
<dbReference type="GO" id="GO:0005634">
    <property type="term" value="C:nucleus"/>
    <property type="evidence" value="ECO:0007669"/>
    <property type="project" value="UniProtKB-SubCell"/>
</dbReference>
<evidence type="ECO:0000313" key="10">
    <source>
        <dbReference type="EMBL" id="VUG15818.1"/>
    </source>
</evidence>
<protein>
    <recommendedName>
        <fullName evidence="4">Enhancer of translation termination 1</fullName>
    </recommendedName>
</protein>
<keyword evidence="6" id="KW-0805">Transcription regulation</keyword>
<comment type="function">
    <text evidence="1">Required for correct translation termination and probably involved in regulation of hypoxic gene expression.</text>
</comment>
<gene>
    <name evidence="10" type="primary">ETT1</name>
    <name evidence="10" type="ORF">DEBR0S1_00804G</name>
</gene>
<evidence type="ECO:0000256" key="7">
    <source>
        <dbReference type="ARBA" id="ARBA00023163"/>
    </source>
</evidence>
<evidence type="ECO:0000256" key="4">
    <source>
        <dbReference type="ARBA" id="ARBA00017359"/>
    </source>
</evidence>
<dbReference type="InterPro" id="IPR024318">
    <property type="entry name" value="Nro1/ETT1"/>
</dbReference>
<dbReference type="AlphaFoldDB" id="A0A3F2XZN1"/>
<dbReference type="PANTHER" id="PTHR28290">
    <property type="entry name" value="ENHANCER OF TRANSLATION TERMINATION 1"/>
    <property type="match status" value="1"/>
</dbReference>
<evidence type="ECO:0000256" key="9">
    <source>
        <dbReference type="SAM" id="MobiDB-lite"/>
    </source>
</evidence>
<dbReference type="STRING" id="5007.A0A3F2XZN1"/>
<dbReference type="PANTHER" id="PTHR28290:SF1">
    <property type="entry name" value="ENHANCER OF TRANSLATION TERMINATION 1"/>
    <property type="match status" value="1"/>
</dbReference>
<evidence type="ECO:0000256" key="1">
    <source>
        <dbReference type="ARBA" id="ARBA00003395"/>
    </source>
</evidence>
<dbReference type="EMBL" id="CABFWN010000001">
    <property type="protein sequence ID" value="VUG15818.1"/>
    <property type="molecule type" value="Genomic_DNA"/>
</dbReference>
<comment type="subcellular location">
    <subcellularLocation>
        <location evidence="2">Nucleus</location>
    </subcellularLocation>
</comment>
<keyword evidence="7" id="KW-0804">Transcription</keyword>
<feature type="compositionally biased region" description="Basic and acidic residues" evidence="9">
    <location>
        <begin position="17"/>
        <end position="38"/>
    </location>
</feature>
<keyword evidence="8" id="KW-0539">Nucleus</keyword>
<organism evidence="10 11">
    <name type="scientific">Dekkera bruxellensis</name>
    <name type="common">Brettanomyces custersii</name>
    <dbReference type="NCBI Taxonomy" id="5007"/>
    <lineage>
        <taxon>Eukaryota</taxon>
        <taxon>Fungi</taxon>
        <taxon>Dikarya</taxon>
        <taxon>Ascomycota</taxon>
        <taxon>Saccharomycotina</taxon>
        <taxon>Pichiomycetes</taxon>
        <taxon>Pichiales</taxon>
        <taxon>Pichiaceae</taxon>
        <taxon>Brettanomyces</taxon>
    </lineage>
</organism>
<proteinExistence type="inferred from homology"/>
<dbReference type="OMA" id="GIVHECD"/>
<keyword evidence="5" id="KW-0810">Translation regulation</keyword>
<dbReference type="Proteomes" id="UP000478008">
    <property type="component" value="Unassembled WGS sequence"/>
</dbReference>
<evidence type="ECO:0000256" key="8">
    <source>
        <dbReference type="ARBA" id="ARBA00023242"/>
    </source>
</evidence>
<comment type="similarity">
    <text evidence="3">Belongs to the ETT1 family.</text>
</comment>